<reference evidence="1" key="1">
    <citation type="submission" date="2020-05" db="EMBL/GenBank/DDBJ databases">
        <title>Large-scale comparative analyses of tick genomes elucidate their genetic diversity and vector capacities.</title>
        <authorList>
            <person name="Jia N."/>
            <person name="Wang J."/>
            <person name="Shi W."/>
            <person name="Du L."/>
            <person name="Sun Y."/>
            <person name="Zhan W."/>
            <person name="Jiang J."/>
            <person name="Wang Q."/>
            <person name="Zhang B."/>
            <person name="Ji P."/>
            <person name="Sakyi L.B."/>
            <person name="Cui X."/>
            <person name="Yuan T."/>
            <person name="Jiang B."/>
            <person name="Yang W."/>
            <person name="Lam T.T.-Y."/>
            <person name="Chang Q."/>
            <person name="Ding S."/>
            <person name="Wang X."/>
            <person name="Zhu J."/>
            <person name="Ruan X."/>
            <person name="Zhao L."/>
            <person name="Wei J."/>
            <person name="Que T."/>
            <person name="Du C."/>
            <person name="Cheng J."/>
            <person name="Dai P."/>
            <person name="Han X."/>
            <person name="Huang E."/>
            <person name="Gao Y."/>
            <person name="Liu J."/>
            <person name="Shao H."/>
            <person name="Ye R."/>
            <person name="Li L."/>
            <person name="Wei W."/>
            <person name="Wang X."/>
            <person name="Wang C."/>
            <person name="Yang T."/>
            <person name="Huo Q."/>
            <person name="Li W."/>
            <person name="Guo W."/>
            <person name="Chen H."/>
            <person name="Zhou L."/>
            <person name="Ni X."/>
            <person name="Tian J."/>
            <person name="Zhou Y."/>
            <person name="Sheng Y."/>
            <person name="Liu T."/>
            <person name="Pan Y."/>
            <person name="Xia L."/>
            <person name="Li J."/>
            <person name="Zhao F."/>
            <person name="Cao W."/>
        </authorList>
    </citation>
    <scope>NUCLEOTIDE SEQUENCE</scope>
    <source>
        <strain evidence="1">Hyas-2018</strain>
    </source>
</reference>
<name>A0ACB7SQK6_HYAAI</name>
<keyword evidence="2" id="KW-1185">Reference proteome</keyword>
<dbReference type="EMBL" id="CM023483">
    <property type="protein sequence ID" value="KAH6936890.1"/>
    <property type="molecule type" value="Genomic_DNA"/>
</dbReference>
<organism evidence="1 2">
    <name type="scientific">Hyalomma asiaticum</name>
    <name type="common">Tick</name>
    <dbReference type="NCBI Taxonomy" id="266040"/>
    <lineage>
        <taxon>Eukaryota</taxon>
        <taxon>Metazoa</taxon>
        <taxon>Ecdysozoa</taxon>
        <taxon>Arthropoda</taxon>
        <taxon>Chelicerata</taxon>
        <taxon>Arachnida</taxon>
        <taxon>Acari</taxon>
        <taxon>Parasitiformes</taxon>
        <taxon>Ixodida</taxon>
        <taxon>Ixodoidea</taxon>
        <taxon>Ixodidae</taxon>
        <taxon>Hyalomminae</taxon>
        <taxon>Hyalomma</taxon>
    </lineage>
</organism>
<evidence type="ECO:0000313" key="1">
    <source>
        <dbReference type="EMBL" id="KAH6936890.1"/>
    </source>
</evidence>
<sequence length="76" mass="7972">MASTFMLSVCYLLLALLLAGHGGVLISADSQLVAACGQECGGFVGVECVAKCHCVFYPLSDYGVCLSRSMNETHLP</sequence>
<gene>
    <name evidence="1" type="ORF">HPB50_024053</name>
</gene>
<dbReference type="Proteomes" id="UP000821845">
    <property type="component" value="Chromosome 3"/>
</dbReference>
<protein>
    <submittedName>
        <fullName evidence="1">Uncharacterized protein</fullName>
    </submittedName>
</protein>
<accession>A0ACB7SQK6</accession>
<proteinExistence type="predicted"/>
<comment type="caution">
    <text evidence="1">The sequence shown here is derived from an EMBL/GenBank/DDBJ whole genome shotgun (WGS) entry which is preliminary data.</text>
</comment>
<evidence type="ECO:0000313" key="2">
    <source>
        <dbReference type="Proteomes" id="UP000821845"/>
    </source>
</evidence>